<comment type="similarity">
    <text evidence="8">Belongs to the uracil-DNA glycosylase (UDG) superfamily. Type 5 (UDGb) family.</text>
</comment>
<evidence type="ECO:0000256" key="9">
    <source>
        <dbReference type="ARBA" id="ARBA00023887"/>
    </source>
</evidence>
<dbReference type="CDD" id="cd10031">
    <property type="entry name" value="UDG-F5_TTUDGB_like"/>
    <property type="match status" value="1"/>
</dbReference>
<keyword evidence="1" id="KW-0004">4Fe-4S</keyword>
<dbReference type="Gene3D" id="3.40.470.10">
    <property type="entry name" value="Uracil-DNA glycosylase-like domain"/>
    <property type="match status" value="1"/>
</dbReference>
<dbReference type="PANTHER" id="PTHR33693:SF3">
    <property type="entry name" value="TYPE-5 URACIL-DNA GLYCOSYLASE"/>
    <property type="match status" value="1"/>
</dbReference>
<dbReference type="Pfam" id="PF03167">
    <property type="entry name" value="UDG"/>
    <property type="match status" value="1"/>
</dbReference>
<evidence type="ECO:0000256" key="8">
    <source>
        <dbReference type="ARBA" id="ARBA00023779"/>
    </source>
</evidence>
<dbReference type="GO" id="GO:0051539">
    <property type="term" value="F:4 iron, 4 sulfur cluster binding"/>
    <property type="evidence" value="ECO:0007669"/>
    <property type="project" value="UniProtKB-KW"/>
</dbReference>
<reference evidence="11" key="1">
    <citation type="submission" date="2018-05" db="EMBL/GenBank/DDBJ databases">
        <authorList>
            <person name="Lanie J.A."/>
            <person name="Ng W.-L."/>
            <person name="Kazmierczak K.M."/>
            <person name="Andrzejewski T.M."/>
            <person name="Davidsen T.M."/>
            <person name="Wayne K.J."/>
            <person name="Tettelin H."/>
            <person name="Glass J.I."/>
            <person name="Rusch D."/>
            <person name="Podicherti R."/>
            <person name="Tsui H.-C.T."/>
            <person name="Winkler M.E."/>
        </authorList>
    </citation>
    <scope>NUCLEOTIDE SEQUENCE</scope>
</reference>
<evidence type="ECO:0000256" key="2">
    <source>
        <dbReference type="ARBA" id="ARBA00022723"/>
    </source>
</evidence>
<name>A0A381SRP0_9ZZZZ</name>
<dbReference type="InterPro" id="IPR036895">
    <property type="entry name" value="Uracil-DNA_glycosylase-like_sf"/>
</dbReference>
<keyword evidence="4" id="KW-0378">Hydrolase</keyword>
<evidence type="ECO:0000256" key="5">
    <source>
        <dbReference type="ARBA" id="ARBA00023004"/>
    </source>
</evidence>
<proteinExistence type="inferred from homology"/>
<dbReference type="GO" id="GO:0046872">
    <property type="term" value="F:metal ion binding"/>
    <property type="evidence" value="ECO:0007669"/>
    <property type="project" value="UniProtKB-KW"/>
</dbReference>
<sequence>MPHKQLTVSQDQRLVASKWYDPDCRACPRLASYLDETSQAFPGYFCRPVPCFGDRHAKLLIVGLAPGKHGANATGRPFTGDHAGLLLYRVLYQYGLSNKPESTARGDALRLHGCRITNAVKCLPPENRPIGSEVRNCIGFIGAEIQDLPKGAVILALGKVAHDAVIRVFELKLSTHKFIHGGEITLPDDRILLSSYHCSRYNTQTRRLTEQMFTTIIGRAKQLSGLV</sequence>
<feature type="domain" description="Uracil-DNA glycosylase-like" evidence="10">
    <location>
        <begin position="50"/>
        <end position="217"/>
    </location>
</feature>
<keyword evidence="7" id="KW-0234">DNA repair</keyword>
<keyword evidence="6" id="KW-0411">Iron-sulfur</keyword>
<keyword evidence="5" id="KW-0408">Iron</keyword>
<dbReference type="GO" id="GO:0004844">
    <property type="term" value="F:uracil DNA N-glycosylase activity"/>
    <property type="evidence" value="ECO:0007669"/>
    <property type="project" value="InterPro"/>
</dbReference>
<dbReference type="PANTHER" id="PTHR33693">
    <property type="entry name" value="TYPE-5 URACIL-DNA GLYCOSYLASE"/>
    <property type="match status" value="1"/>
</dbReference>
<protein>
    <recommendedName>
        <fullName evidence="9">Type-5 uracil-DNA glycosylase</fullName>
    </recommendedName>
</protein>
<accession>A0A381SRP0</accession>
<dbReference type="InterPro" id="IPR005122">
    <property type="entry name" value="Uracil-DNA_glycosylase-like"/>
</dbReference>
<evidence type="ECO:0000259" key="10">
    <source>
        <dbReference type="SMART" id="SM00986"/>
    </source>
</evidence>
<dbReference type="GO" id="GO:0033958">
    <property type="term" value="F:DNA-deoxyinosine glycosylase activity"/>
    <property type="evidence" value="ECO:0007669"/>
    <property type="project" value="InterPro"/>
</dbReference>
<dbReference type="SMART" id="SM00986">
    <property type="entry name" value="UDG"/>
    <property type="match status" value="1"/>
</dbReference>
<organism evidence="11">
    <name type="scientific">marine metagenome</name>
    <dbReference type="NCBI Taxonomy" id="408172"/>
    <lineage>
        <taxon>unclassified sequences</taxon>
        <taxon>metagenomes</taxon>
        <taxon>ecological metagenomes</taxon>
    </lineage>
</organism>
<dbReference type="InterPro" id="IPR044147">
    <property type="entry name" value="UdgB-like"/>
</dbReference>
<evidence type="ECO:0000256" key="1">
    <source>
        <dbReference type="ARBA" id="ARBA00022485"/>
    </source>
</evidence>
<dbReference type="SMART" id="SM00987">
    <property type="entry name" value="UreE_C"/>
    <property type="match status" value="1"/>
</dbReference>
<dbReference type="EMBL" id="UINC01003418">
    <property type="protein sequence ID" value="SVA06159.1"/>
    <property type="molecule type" value="Genomic_DNA"/>
</dbReference>
<evidence type="ECO:0000313" key="11">
    <source>
        <dbReference type="EMBL" id="SVA06159.1"/>
    </source>
</evidence>
<evidence type="ECO:0000256" key="4">
    <source>
        <dbReference type="ARBA" id="ARBA00022801"/>
    </source>
</evidence>
<gene>
    <name evidence="11" type="ORF">METZ01_LOCUS59013</name>
</gene>
<dbReference type="GO" id="GO:0006284">
    <property type="term" value="P:base-excision repair"/>
    <property type="evidence" value="ECO:0007669"/>
    <property type="project" value="InterPro"/>
</dbReference>
<keyword evidence="3" id="KW-0227">DNA damage</keyword>
<evidence type="ECO:0000256" key="7">
    <source>
        <dbReference type="ARBA" id="ARBA00023204"/>
    </source>
</evidence>
<dbReference type="AlphaFoldDB" id="A0A381SRP0"/>
<dbReference type="InterPro" id="IPR051536">
    <property type="entry name" value="UDG_Type-4/5"/>
</dbReference>
<evidence type="ECO:0000256" key="6">
    <source>
        <dbReference type="ARBA" id="ARBA00023014"/>
    </source>
</evidence>
<keyword evidence="2" id="KW-0479">Metal-binding</keyword>
<dbReference type="SUPFAM" id="SSF52141">
    <property type="entry name" value="Uracil-DNA glycosylase-like"/>
    <property type="match status" value="1"/>
</dbReference>
<evidence type="ECO:0000256" key="3">
    <source>
        <dbReference type="ARBA" id="ARBA00022763"/>
    </source>
</evidence>